<sequence length="24" mass="2651">DVIWALLRDGREFHSSPPITAKAA</sequence>
<protein>
    <submittedName>
        <fullName evidence="1">Uncharacterized protein</fullName>
    </submittedName>
</protein>
<feature type="non-terminal residue" evidence="1">
    <location>
        <position position="1"/>
    </location>
</feature>
<organism evidence="1 2">
    <name type="scientific">Paractinoplanes atraurantiacus</name>
    <dbReference type="NCBI Taxonomy" id="1036182"/>
    <lineage>
        <taxon>Bacteria</taxon>
        <taxon>Bacillati</taxon>
        <taxon>Actinomycetota</taxon>
        <taxon>Actinomycetes</taxon>
        <taxon>Micromonosporales</taxon>
        <taxon>Micromonosporaceae</taxon>
        <taxon>Paractinoplanes</taxon>
    </lineage>
</organism>
<reference evidence="2" key="1">
    <citation type="submission" date="2017-09" db="EMBL/GenBank/DDBJ databases">
        <authorList>
            <person name="Varghese N."/>
            <person name="Submissions S."/>
        </authorList>
    </citation>
    <scope>NUCLEOTIDE SEQUENCE [LARGE SCALE GENOMIC DNA]</scope>
    <source>
        <strain evidence="2">CGMCC 4.6857</strain>
    </source>
</reference>
<evidence type="ECO:0000313" key="2">
    <source>
        <dbReference type="Proteomes" id="UP000219612"/>
    </source>
</evidence>
<dbReference type="AlphaFoldDB" id="A0A285HM29"/>
<accession>A0A285HM29</accession>
<keyword evidence="2" id="KW-1185">Reference proteome</keyword>
<name>A0A285HM29_9ACTN</name>
<dbReference type="EMBL" id="OBDY01000005">
    <property type="protein sequence ID" value="SNY36799.1"/>
    <property type="molecule type" value="Genomic_DNA"/>
</dbReference>
<dbReference type="Proteomes" id="UP000219612">
    <property type="component" value="Unassembled WGS sequence"/>
</dbReference>
<evidence type="ECO:0000313" key="1">
    <source>
        <dbReference type="EMBL" id="SNY36799.1"/>
    </source>
</evidence>
<gene>
    <name evidence="1" type="ORF">SAMN05421748_1051</name>
</gene>
<proteinExistence type="predicted"/>